<proteinExistence type="predicted"/>
<accession>A0ABU6VJK0</accession>
<keyword evidence="3" id="KW-1185">Reference proteome</keyword>
<protein>
    <submittedName>
        <fullName evidence="2">Uncharacterized protein</fullName>
    </submittedName>
</protein>
<reference evidence="2 3" key="1">
    <citation type="journal article" date="2023" name="Plants (Basel)">
        <title>Bridging the Gap: Combining Genomics and Transcriptomics Approaches to Understand Stylosanthes scabra, an Orphan Legume from the Brazilian Caatinga.</title>
        <authorList>
            <person name="Ferreira-Neto J.R.C."/>
            <person name="da Silva M.D."/>
            <person name="Binneck E."/>
            <person name="de Melo N.F."/>
            <person name="da Silva R.H."/>
            <person name="de Melo A.L.T.M."/>
            <person name="Pandolfi V."/>
            <person name="Bustamante F.O."/>
            <person name="Brasileiro-Vidal A.C."/>
            <person name="Benko-Iseppon A.M."/>
        </authorList>
    </citation>
    <scope>NUCLEOTIDE SEQUENCE [LARGE SCALE GENOMIC DNA]</scope>
    <source>
        <tissue evidence="2">Leaves</tissue>
    </source>
</reference>
<sequence length="175" mass="19193">MKMVVAQRPPPEPPNFTSDGDDKQRSLAHEIDGTSLGDGDERLAARTPVAIVGEGTTSMLGGWRITQAVRRAMLLNPPSLMAAVFPWDRAAQTELTTDRRDGDGGMVQWRSPSLSFFGHVGNEGRRLPSIALSPTAMLRGAPRAMNQERDGYGYGYGYDYGWWQHMGNGGRAKTR</sequence>
<evidence type="ECO:0000256" key="1">
    <source>
        <dbReference type="SAM" id="MobiDB-lite"/>
    </source>
</evidence>
<comment type="caution">
    <text evidence="2">The sequence shown here is derived from an EMBL/GenBank/DDBJ whole genome shotgun (WGS) entry which is preliminary data.</text>
</comment>
<evidence type="ECO:0000313" key="3">
    <source>
        <dbReference type="Proteomes" id="UP001341840"/>
    </source>
</evidence>
<gene>
    <name evidence="2" type="ORF">PIB30_050400</name>
</gene>
<feature type="region of interest" description="Disordered" evidence="1">
    <location>
        <begin position="1"/>
        <end position="26"/>
    </location>
</feature>
<dbReference type="Proteomes" id="UP001341840">
    <property type="component" value="Unassembled WGS sequence"/>
</dbReference>
<name>A0ABU6VJK0_9FABA</name>
<evidence type="ECO:0000313" key="2">
    <source>
        <dbReference type="EMBL" id="MED6172466.1"/>
    </source>
</evidence>
<dbReference type="EMBL" id="JASCZI010151381">
    <property type="protein sequence ID" value="MED6172466.1"/>
    <property type="molecule type" value="Genomic_DNA"/>
</dbReference>
<organism evidence="2 3">
    <name type="scientific">Stylosanthes scabra</name>
    <dbReference type="NCBI Taxonomy" id="79078"/>
    <lineage>
        <taxon>Eukaryota</taxon>
        <taxon>Viridiplantae</taxon>
        <taxon>Streptophyta</taxon>
        <taxon>Embryophyta</taxon>
        <taxon>Tracheophyta</taxon>
        <taxon>Spermatophyta</taxon>
        <taxon>Magnoliopsida</taxon>
        <taxon>eudicotyledons</taxon>
        <taxon>Gunneridae</taxon>
        <taxon>Pentapetalae</taxon>
        <taxon>rosids</taxon>
        <taxon>fabids</taxon>
        <taxon>Fabales</taxon>
        <taxon>Fabaceae</taxon>
        <taxon>Papilionoideae</taxon>
        <taxon>50 kb inversion clade</taxon>
        <taxon>dalbergioids sensu lato</taxon>
        <taxon>Dalbergieae</taxon>
        <taxon>Pterocarpus clade</taxon>
        <taxon>Stylosanthes</taxon>
    </lineage>
</organism>